<sequence length="155" mass="17935">MINNDIKNMKTYFILAAVFFTACSSPSPQPAVQETPVEVIENSQPTTETVLDYAPRNYTYNEIAKYAIATLMFQQPENLTVKNEGEIYIVSYFKDSQQYNCKIKFNQDQIIWGVADGRWREHPMDEKLSYKEAGNELQIIQHFTDGSNSIKEFQK</sequence>
<evidence type="ECO:0000313" key="2">
    <source>
        <dbReference type="Proteomes" id="UP000308196"/>
    </source>
</evidence>
<dbReference type="KEGG" id="stha:NCTC11429_04331"/>
<reference evidence="1 2" key="1">
    <citation type="submission" date="2019-05" db="EMBL/GenBank/DDBJ databases">
        <authorList>
            <consortium name="Pathogen Informatics"/>
        </authorList>
    </citation>
    <scope>NUCLEOTIDE SEQUENCE [LARGE SCALE GENOMIC DNA]</scope>
    <source>
        <strain evidence="1 2">NCTC11429</strain>
    </source>
</reference>
<protein>
    <submittedName>
        <fullName evidence="1">Uncharacterized protein</fullName>
    </submittedName>
</protein>
<name>A0A4U9VV40_9SPHI</name>
<dbReference type="EMBL" id="LR590484">
    <property type="protein sequence ID" value="VTR51400.1"/>
    <property type="molecule type" value="Genomic_DNA"/>
</dbReference>
<organism evidence="1 2">
    <name type="scientific">Sphingobacterium thalpophilum</name>
    <dbReference type="NCBI Taxonomy" id="259"/>
    <lineage>
        <taxon>Bacteria</taxon>
        <taxon>Pseudomonadati</taxon>
        <taxon>Bacteroidota</taxon>
        <taxon>Sphingobacteriia</taxon>
        <taxon>Sphingobacteriales</taxon>
        <taxon>Sphingobacteriaceae</taxon>
        <taxon>Sphingobacterium</taxon>
    </lineage>
</organism>
<proteinExistence type="predicted"/>
<gene>
    <name evidence="1" type="ORF">NCTC11429_04331</name>
</gene>
<dbReference type="Proteomes" id="UP000308196">
    <property type="component" value="Chromosome"/>
</dbReference>
<dbReference type="AlphaFoldDB" id="A0A4U9VV40"/>
<dbReference type="STRING" id="1123265.GCA_000686625_02575"/>
<dbReference type="PROSITE" id="PS51257">
    <property type="entry name" value="PROKAR_LIPOPROTEIN"/>
    <property type="match status" value="1"/>
</dbReference>
<accession>A0A4U9VV40</accession>
<evidence type="ECO:0000313" key="1">
    <source>
        <dbReference type="EMBL" id="VTR51400.1"/>
    </source>
</evidence>